<evidence type="ECO:0000256" key="7">
    <source>
        <dbReference type="ARBA" id="ARBA00023304"/>
    </source>
</evidence>
<keyword evidence="3 11" id="KW-0032">Aminotransferase</keyword>
<dbReference type="AlphaFoldDB" id="A0A210Q3C8"/>
<evidence type="ECO:0000256" key="11">
    <source>
        <dbReference type="RuleBase" id="RU004517"/>
    </source>
</evidence>
<comment type="cofactor">
    <cofactor evidence="1 10">
        <name>pyridoxal 5'-phosphate</name>
        <dbReference type="ChEBI" id="CHEBI:597326"/>
    </cofactor>
</comment>
<keyword evidence="13" id="KW-1185">Reference proteome</keyword>
<dbReference type="FunFam" id="3.30.470.10:FF:000002">
    <property type="entry name" value="Branched-chain-amino-acid aminotransferase"/>
    <property type="match status" value="1"/>
</dbReference>
<name>A0A210Q3C8_MIZYE</name>
<dbReference type="PIRSF" id="PIRSF006468">
    <property type="entry name" value="BCAT1"/>
    <property type="match status" value="1"/>
</dbReference>
<dbReference type="InterPro" id="IPR005786">
    <property type="entry name" value="B_amino_transII"/>
</dbReference>
<comment type="catalytic activity">
    <reaction evidence="11">
        <text>L-leucine + 2-oxoglutarate = 4-methyl-2-oxopentanoate + L-glutamate</text>
        <dbReference type="Rhea" id="RHEA:18321"/>
        <dbReference type="ChEBI" id="CHEBI:16810"/>
        <dbReference type="ChEBI" id="CHEBI:17865"/>
        <dbReference type="ChEBI" id="CHEBI:29985"/>
        <dbReference type="ChEBI" id="CHEBI:57427"/>
        <dbReference type="EC" id="2.6.1.42"/>
    </reaction>
</comment>
<dbReference type="Gene3D" id="3.30.470.10">
    <property type="match status" value="1"/>
</dbReference>
<dbReference type="InterPro" id="IPR036038">
    <property type="entry name" value="Aminotransferase-like"/>
</dbReference>
<dbReference type="GO" id="GO:0052654">
    <property type="term" value="F:L-leucine-2-oxoglutarate transaminase activity"/>
    <property type="evidence" value="ECO:0007669"/>
    <property type="project" value="RHEA"/>
</dbReference>
<evidence type="ECO:0000256" key="9">
    <source>
        <dbReference type="RuleBase" id="RU004106"/>
    </source>
</evidence>
<accession>A0A210Q3C8</accession>
<keyword evidence="5 11" id="KW-0808">Transferase</keyword>
<dbReference type="GO" id="GO:0009098">
    <property type="term" value="P:L-leucine biosynthetic process"/>
    <property type="evidence" value="ECO:0007669"/>
    <property type="project" value="TreeGrafter"/>
</dbReference>
<dbReference type="Pfam" id="PF01063">
    <property type="entry name" value="Aminotran_4"/>
    <property type="match status" value="1"/>
</dbReference>
<protein>
    <recommendedName>
        <fullName evidence="11">Branched-chain-amino-acid aminotransferase</fullName>
        <ecNumber evidence="11">2.6.1.42</ecNumber>
    </recommendedName>
</protein>
<evidence type="ECO:0000256" key="3">
    <source>
        <dbReference type="ARBA" id="ARBA00022576"/>
    </source>
</evidence>
<dbReference type="NCBIfam" id="NF009897">
    <property type="entry name" value="PRK13357.1"/>
    <property type="match status" value="1"/>
</dbReference>
<evidence type="ECO:0000256" key="1">
    <source>
        <dbReference type="ARBA" id="ARBA00001933"/>
    </source>
</evidence>
<evidence type="ECO:0000256" key="4">
    <source>
        <dbReference type="ARBA" id="ARBA00022605"/>
    </source>
</evidence>
<dbReference type="InterPro" id="IPR033939">
    <property type="entry name" value="BCAT_family"/>
</dbReference>
<evidence type="ECO:0000256" key="2">
    <source>
        <dbReference type="ARBA" id="ARBA00009320"/>
    </source>
</evidence>
<organism evidence="12 13">
    <name type="scientific">Mizuhopecten yessoensis</name>
    <name type="common">Japanese scallop</name>
    <name type="synonym">Patinopecten yessoensis</name>
    <dbReference type="NCBI Taxonomy" id="6573"/>
    <lineage>
        <taxon>Eukaryota</taxon>
        <taxon>Metazoa</taxon>
        <taxon>Spiralia</taxon>
        <taxon>Lophotrochozoa</taxon>
        <taxon>Mollusca</taxon>
        <taxon>Bivalvia</taxon>
        <taxon>Autobranchia</taxon>
        <taxon>Pteriomorphia</taxon>
        <taxon>Pectinida</taxon>
        <taxon>Pectinoidea</taxon>
        <taxon>Pectinidae</taxon>
        <taxon>Mizuhopecten</taxon>
    </lineage>
</organism>
<dbReference type="InterPro" id="IPR043132">
    <property type="entry name" value="BCAT-like_C"/>
</dbReference>
<dbReference type="GO" id="GO:0005739">
    <property type="term" value="C:mitochondrion"/>
    <property type="evidence" value="ECO:0007669"/>
    <property type="project" value="TreeGrafter"/>
</dbReference>
<evidence type="ECO:0000256" key="6">
    <source>
        <dbReference type="ARBA" id="ARBA00022898"/>
    </source>
</evidence>
<proteinExistence type="inferred from homology"/>
<dbReference type="EC" id="2.6.1.42" evidence="11"/>
<evidence type="ECO:0000256" key="8">
    <source>
        <dbReference type="PIRSR" id="PIRSR006468-1"/>
    </source>
</evidence>
<dbReference type="NCBIfam" id="TIGR01123">
    <property type="entry name" value="ilvE_II"/>
    <property type="match status" value="1"/>
</dbReference>
<comment type="similarity">
    <text evidence="2 9">Belongs to the class-IV pyridoxal-phosphate-dependent aminotransferase family.</text>
</comment>
<dbReference type="OrthoDB" id="1732691at2759"/>
<gene>
    <name evidence="12" type="ORF">KP79_PYT18805</name>
</gene>
<dbReference type="FunFam" id="3.20.10.10:FF:000004">
    <property type="entry name" value="Branched-chain-amino-acid aminotransferase"/>
    <property type="match status" value="1"/>
</dbReference>
<reference evidence="12 13" key="1">
    <citation type="journal article" date="2017" name="Nat. Ecol. Evol.">
        <title>Scallop genome provides insights into evolution of bilaterian karyotype and development.</title>
        <authorList>
            <person name="Wang S."/>
            <person name="Zhang J."/>
            <person name="Jiao W."/>
            <person name="Li J."/>
            <person name="Xun X."/>
            <person name="Sun Y."/>
            <person name="Guo X."/>
            <person name="Huan P."/>
            <person name="Dong B."/>
            <person name="Zhang L."/>
            <person name="Hu X."/>
            <person name="Sun X."/>
            <person name="Wang J."/>
            <person name="Zhao C."/>
            <person name="Wang Y."/>
            <person name="Wang D."/>
            <person name="Huang X."/>
            <person name="Wang R."/>
            <person name="Lv J."/>
            <person name="Li Y."/>
            <person name="Zhang Z."/>
            <person name="Liu B."/>
            <person name="Lu W."/>
            <person name="Hui Y."/>
            <person name="Liang J."/>
            <person name="Zhou Z."/>
            <person name="Hou R."/>
            <person name="Li X."/>
            <person name="Liu Y."/>
            <person name="Li H."/>
            <person name="Ning X."/>
            <person name="Lin Y."/>
            <person name="Zhao L."/>
            <person name="Xing Q."/>
            <person name="Dou J."/>
            <person name="Li Y."/>
            <person name="Mao J."/>
            <person name="Guo H."/>
            <person name="Dou H."/>
            <person name="Li T."/>
            <person name="Mu C."/>
            <person name="Jiang W."/>
            <person name="Fu Q."/>
            <person name="Fu X."/>
            <person name="Miao Y."/>
            <person name="Liu J."/>
            <person name="Yu Q."/>
            <person name="Li R."/>
            <person name="Liao H."/>
            <person name="Li X."/>
            <person name="Kong Y."/>
            <person name="Jiang Z."/>
            <person name="Chourrout D."/>
            <person name="Li R."/>
            <person name="Bao Z."/>
        </authorList>
    </citation>
    <scope>NUCLEOTIDE SEQUENCE [LARGE SCALE GENOMIC DNA]</scope>
    <source>
        <strain evidence="12 13">PY_sf001</strain>
    </source>
</reference>
<keyword evidence="6 10" id="KW-0663">Pyridoxal phosphate</keyword>
<dbReference type="GO" id="GO:0052656">
    <property type="term" value="F:L-isoleucine-2-oxoglutarate transaminase activity"/>
    <property type="evidence" value="ECO:0007669"/>
    <property type="project" value="RHEA"/>
</dbReference>
<comment type="catalytic activity">
    <reaction evidence="11">
        <text>L-isoleucine + 2-oxoglutarate = (S)-3-methyl-2-oxopentanoate + L-glutamate</text>
        <dbReference type="Rhea" id="RHEA:24801"/>
        <dbReference type="ChEBI" id="CHEBI:16810"/>
        <dbReference type="ChEBI" id="CHEBI:29985"/>
        <dbReference type="ChEBI" id="CHEBI:35146"/>
        <dbReference type="ChEBI" id="CHEBI:58045"/>
        <dbReference type="EC" id="2.6.1.42"/>
    </reaction>
</comment>
<evidence type="ECO:0000313" key="13">
    <source>
        <dbReference type="Proteomes" id="UP000242188"/>
    </source>
</evidence>
<dbReference type="STRING" id="6573.A0A210Q3C8"/>
<keyword evidence="4 11" id="KW-0028">Amino-acid biosynthesis</keyword>
<evidence type="ECO:0000313" key="12">
    <source>
        <dbReference type="EMBL" id="OWF43244.1"/>
    </source>
</evidence>
<sequence length="343" mass="38804">MLTVEWDNDKGWGKPHINPVQNLSIHPAAKVFHYAVELFEGMKSYRGHDDKIRLFRPMENMERMVRSAERVCLPNFDGRELVQCIKKLISIDQSWVPHSTEVANALYLRPTFIGTEPCLGVARSKNALLYVITGPVGPYYPTGLKPINLMADPSYARAWPGGSGMYKMGSNYGPTIAVQDLAEQRGCQQVLWLYGEDHEMTEVGTMNLFLHWINKQGEEELITAPLNGIILPGITRSSLLHLGREWNEFKVSEKVYTMEQMIEALSENRVIELFGAGTASVVCPVARILYKNNWIDLPVGDENSLTQRFYNELTDIQYGKKPSGWMEDITDINSTDTRVNMSG</sequence>
<dbReference type="InterPro" id="IPR001544">
    <property type="entry name" value="Aminotrans_IV"/>
</dbReference>
<evidence type="ECO:0000256" key="10">
    <source>
        <dbReference type="RuleBase" id="RU004516"/>
    </source>
</evidence>
<dbReference type="GO" id="GO:0052655">
    <property type="term" value="F:L-valine-2-oxoglutarate transaminase activity"/>
    <property type="evidence" value="ECO:0007669"/>
    <property type="project" value="RHEA"/>
</dbReference>
<dbReference type="SUPFAM" id="SSF56752">
    <property type="entry name" value="D-aminoacid aminotransferase-like PLP-dependent enzymes"/>
    <property type="match status" value="1"/>
</dbReference>
<dbReference type="PANTHER" id="PTHR11825:SF44">
    <property type="entry name" value="BRANCHED-CHAIN-AMINO-ACID AMINOTRANSFERASE"/>
    <property type="match status" value="1"/>
</dbReference>
<dbReference type="PANTHER" id="PTHR11825">
    <property type="entry name" value="SUBGROUP IIII AMINOTRANSFERASE"/>
    <property type="match status" value="1"/>
</dbReference>
<keyword evidence="7 11" id="KW-0100">Branched-chain amino acid biosynthesis</keyword>
<dbReference type="PROSITE" id="PS00770">
    <property type="entry name" value="AA_TRANSFER_CLASS_4"/>
    <property type="match status" value="1"/>
</dbReference>
<dbReference type="InterPro" id="IPR018300">
    <property type="entry name" value="Aminotrans_IV_CS"/>
</dbReference>
<evidence type="ECO:0000256" key="5">
    <source>
        <dbReference type="ARBA" id="ARBA00022679"/>
    </source>
</evidence>
<dbReference type="GO" id="GO:0009099">
    <property type="term" value="P:L-valine biosynthetic process"/>
    <property type="evidence" value="ECO:0007669"/>
    <property type="project" value="TreeGrafter"/>
</dbReference>
<dbReference type="InterPro" id="IPR043131">
    <property type="entry name" value="BCAT-like_N"/>
</dbReference>
<dbReference type="EMBL" id="NEDP02005138">
    <property type="protein sequence ID" value="OWF43244.1"/>
    <property type="molecule type" value="Genomic_DNA"/>
</dbReference>
<dbReference type="Gene3D" id="3.20.10.10">
    <property type="entry name" value="D-amino Acid Aminotransferase, subunit A, domain 2"/>
    <property type="match status" value="1"/>
</dbReference>
<dbReference type="CDD" id="cd01557">
    <property type="entry name" value="BCAT_beta_family"/>
    <property type="match status" value="1"/>
</dbReference>
<comment type="catalytic activity">
    <reaction evidence="11">
        <text>L-valine + 2-oxoglutarate = 3-methyl-2-oxobutanoate + L-glutamate</text>
        <dbReference type="Rhea" id="RHEA:24813"/>
        <dbReference type="ChEBI" id="CHEBI:11851"/>
        <dbReference type="ChEBI" id="CHEBI:16810"/>
        <dbReference type="ChEBI" id="CHEBI:29985"/>
        <dbReference type="ChEBI" id="CHEBI:57762"/>
        <dbReference type="EC" id="2.6.1.42"/>
    </reaction>
</comment>
<dbReference type="Proteomes" id="UP000242188">
    <property type="component" value="Unassembled WGS sequence"/>
</dbReference>
<feature type="modified residue" description="N6-(pyridoxal phosphate)lysine" evidence="8">
    <location>
        <position position="167"/>
    </location>
</feature>
<comment type="caution">
    <text evidence="12">The sequence shown here is derived from an EMBL/GenBank/DDBJ whole genome shotgun (WGS) entry which is preliminary data.</text>
</comment>